<dbReference type="AlphaFoldDB" id="A0A6A6UJ81"/>
<keyword evidence="4 7" id="KW-0067">ATP-binding</keyword>
<evidence type="ECO:0000256" key="4">
    <source>
        <dbReference type="ARBA" id="ARBA00022840"/>
    </source>
</evidence>
<dbReference type="SUPFAM" id="SSF55931">
    <property type="entry name" value="Glutamine synthetase/guanido kinase"/>
    <property type="match status" value="1"/>
</dbReference>
<dbReference type="InterPro" id="IPR017959">
    <property type="entry name" value="Asn/Gln-tRNA_amidoTrfase_suB/E"/>
</dbReference>
<dbReference type="EMBL" id="MU004233">
    <property type="protein sequence ID" value="KAF2670944.1"/>
    <property type="molecule type" value="Genomic_DNA"/>
</dbReference>
<dbReference type="Pfam" id="PF02637">
    <property type="entry name" value="GatB_Yqey"/>
    <property type="match status" value="1"/>
</dbReference>
<comment type="function">
    <text evidence="7">Allows the formation of correctly charged Gln-tRNA(Gln) through the transamidation of misacylated Glu-tRNA(Gln) in the mitochondria. The reaction takes place in the presence of glutamine and ATP through an activated gamma-phospho-Glu-tRNA(Gln).</text>
</comment>
<evidence type="ECO:0000256" key="7">
    <source>
        <dbReference type="HAMAP-Rule" id="MF_03147"/>
    </source>
</evidence>
<keyword evidence="5 7" id="KW-0648">Protein biosynthesis</keyword>
<dbReference type="GO" id="GO:0032543">
    <property type="term" value="P:mitochondrial translation"/>
    <property type="evidence" value="ECO:0007669"/>
    <property type="project" value="UniProtKB-UniRule"/>
</dbReference>
<evidence type="ECO:0000256" key="6">
    <source>
        <dbReference type="ARBA" id="ARBA00047913"/>
    </source>
</evidence>
<keyword evidence="7" id="KW-0496">Mitochondrion</keyword>
<dbReference type="InterPro" id="IPR004413">
    <property type="entry name" value="GatB"/>
</dbReference>
<dbReference type="GO" id="GO:0050567">
    <property type="term" value="F:glutaminyl-tRNA synthase (glutamine-hydrolyzing) activity"/>
    <property type="evidence" value="ECO:0007669"/>
    <property type="project" value="UniProtKB-UniRule"/>
</dbReference>
<dbReference type="GO" id="GO:0030956">
    <property type="term" value="C:glutamyl-tRNA(Gln) amidotransferase complex"/>
    <property type="evidence" value="ECO:0007669"/>
    <property type="project" value="UniProtKB-UniRule"/>
</dbReference>
<dbReference type="PANTHER" id="PTHR11659">
    <property type="entry name" value="GLUTAMYL-TRNA GLN AMIDOTRANSFERASE SUBUNIT B MITOCHONDRIAL AND PROKARYOTIC PET112-RELATED"/>
    <property type="match status" value="1"/>
</dbReference>
<dbReference type="SMART" id="SM00845">
    <property type="entry name" value="GatB_Yqey"/>
    <property type="match status" value="1"/>
</dbReference>
<evidence type="ECO:0000259" key="8">
    <source>
        <dbReference type="SMART" id="SM00845"/>
    </source>
</evidence>
<evidence type="ECO:0000313" key="10">
    <source>
        <dbReference type="Proteomes" id="UP000799302"/>
    </source>
</evidence>
<feature type="domain" description="Asn/Gln amidotransferase" evidence="8">
    <location>
        <begin position="420"/>
        <end position="603"/>
    </location>
</feature>
<gene>
    <name evidence="9" type="ORF">BT63DRAFT_204445</name>
</gene>
<protein>
    <recommendedName>
        <fullName evidence="7">Glutamyl-tRNA(Gln) amidotransferase subunit B, mitochondrial</fullName>
        <shortName evidence="7">Glu-AdT subunit B</shortName>
        <ecNumber evidence="7">6.3.5.-</ecNumber>
    </recommendedName>
</protein>
<dbReference type="GO" id="GO:0005739">
    <property type="term" value="C:mitochondrion"/>
    <property type="evidence" value="ECO:0007669"/>
    <property type="project" value="UniProtKB-SubCell"/>
</dbReference>
<dbReference type="InterPro" id="IPR017958">
    <property type="entry name" value="Gln-tRNA_amidoTrfase_suB_CS"/>
</dbReference>
<sequence>MSWRPTGSLFKPVRPITLSTKWNLHVQRCRRQSSLRTFQDDPQEAPDNVPIRQQLKDQLKQKKAAKKKNSKYDDHDAMGKAWELTVGIEIHAELDTARKLFSSAPTNSGSKPNTNVSLHDLAYPGAQPIFQIGTVLPALRAALALDCTIQRESTFDRKHYFYQDQPAGYQITQFYQPFAKNGTLTLGEADGISRQDGDSVDIGIERVQLEQDTAKSLVVSGDSTLLDFNRVSHPLIEIISRPDIHSPATAAAYVRKVQALLKSVGAVTAGMETGGLRADVNVSVRKRSDLAPEDTRLGQRTEIKNLSSLKAVEDAVKAERDRQIAILESGGTIEGETRGWTVGGTETYSLRKKEGEVDYRYMPDPDLPPLIISQQLIQQLQATIPLPADTLVAKLVDGYGVTEKDARTLCNMGDGERLEYFFDAVARTEDLLGSTDMTARVGRLIANFTVHEIPALMTKIDLEPQWSPELIPALQLASLVHLLHTKRIHNSAARVLLAKIFETEDGASLSVSELAEKENLLRSLQTDEDSPGTDSTDLIDDVVGPVSAQVFEVNQKMVNDILVKKEVKKVYFFVGLVMKELGKQGKAKTYDPRDVSDAVQRAFWDKYGP</sequence>
<dbReference type="NCBIfam" id="NF004012">
    <property type="entry name" value="PRK05477.1-2"/>
    <property type="match status" value="1"/>
</dbReference>
<dbReference type="GO" id="GO:0070681">
    <property type="term" value="P:glutaminyl-tRNAGln biosynthesis via transamidation"/>
    <property type="evidence" value="ECO:0007669"/>
    <property type="project" value="UniProtKB-UniRule"/>
</dbReference>
<dbReference type="InterPro" id="IPR014746">
    <property type="entry name" value="Gln_synth/guanido_kin_cat_dom"/>
</dbReference>
<keyword evidence="10" id="KW-1185">Reference proteome</keyword>
<evidence type="ECO:0000256" key="2">
    <source>
        <dbReference type="ARBA" id="ARBA00022598"/>
    </source>
</evidence>
<dbReference type="Proteomes" id="UP000799302">
    <property type="component" value="Unassembled WGS sequence"/>
</dbReference>
<evidence type="ECO:0000256" key="1">
    <source>
        <dbReference type="ARBA" id="ARBA00005306"/>
    </source>
</evidence>
<dbReference type="InterPro" id="IPR003789">
    <property type="entry name" value="Asn/Gln_tRNA_amidoTrase-B-like"/>
</dbReference>
<dbReference type="PROSITE" id="PS01234">
    <property type="entry name" value="GATB"/>
    <property type="match status" value="1"/>
</dbReference>
<evidence type="ECO:0000313" key="9">
    <source>
        <dbReference type="EMBL" id="KAF2670944.1"/>
    </source>
</evidence>
<dbReference type="InterPro" id="IPR006075">
    <property type="entry name" value="Asn/Gln-tRNA_Trfase_suB/E_cat"/>
</dbReference>
<keyword evidence="2 7" id="KW-0436">Ligase</keyword>
<dbReference type="EC" id="6.3.5.-" evidence="7"/>
<dbReference type="SUPFAM" id="SSF89095">
    <property type="entry name" value="GatB/YqeY motif"/>
    <property type="match status" value="1"/>
</dbReference>
<evidence type="ECO:0000256" key="3">
    <source>
        <dbReference type="ARBA" id="ARBA00022741"/>
    </source>
</evidence>
<dbReference type="OrthoDB" id="1722066at2759"/>
<proteinExistence type="inferred from homology"/>
<keyword evidence="3 7" id="KW-0547">Nucleotide-binding</keyword>
<comment type="subunit">
    <text evidence="7">Subunit of the heterotrimeric GatCAB amidotransferase (AdT) complex, composed of A, B and C subunits.</text>
</comment>
<accession>A0A6A6UJ81</accession>
<evidence type="ECO:0000256" key="5">
    <source>
        <dbReference type="ARBA" id="ARBA00022917"/>
    </source>
</evidence>
<dbReference type="InterPro" id="IPR018027">
    <property type="entry name" value="Asn/Gln_amidotransferase"/>
</dbReference>
<organism evidence="9 10">
    <name type="scientific">Microthyrium microscopicum</name>
    <dbReference type="NCBI Taxonomy" id="703497"/>
    <lineage>
        <taxon>Eukaryota</taxon>
        <taxon>Fungi</taxon>
        <taxon>Dikarya</taxon>
        <taxon>Ascomycota</taxon>
        <taxon>Pezizomycotina</taxon>
        <taxon>Dothideomycetes</taxon>
        <taxon>Dothideomycetes incertae sedis</taxon>
        <taxon>Microthyriales</taxon>
        <taxon>Microthyriaceae</taxon>
        <taxon>Microthyrium</taxon>
    </lineage>
</organism>
<name>A0A6A6UJ81_9PEZI</name>
<dbReference type="Pfam" id="PF02934">
    <property type="entry name" value="GatB_N"/>
    <property type="match status" value="1"/>
</dbReference>
<dbReference type="PANTHER" id="PTHR11659:SF0">
    <property type="entry name" value="GLUTAMYL-TRNA(GLN) AMIDOTRANSFERASE SUBUNIT B, MITOCHONDRIAL"/>
    <property type="match status" value="1"/>
</dbReference>
<dbReference type="HAMAP" id="MF_00121">
    <property type="entry name" value="GatB"/>
    <property type="match status" value="1"/>
</dbReference>
<comment type="subcellular location">
    <subcellularLocation>
        <location evidence="7">Mitochondrion</location>
    </subcellularLocation>
</comment>
<dbReference type="NCBIfam" id="TIGR00133">
    <property type="entry name" value="gatB"/>
    <property type="match status" value="1"/>
</dbReference>
<reference evidence="9" key="1">
    <citation type="journal article" date="2020" name="Stud. Mycol.">
        <title>101 Dothideomycetes genomes: a test case for predicting lifestyles and emergence of pathogens.</title>
        <authorList>
            <person name="Haridas S."/>
            <person name="Albert R."/>
            <person name="Binder M."/>
            <person name="Bloem J."/>
            <person name="Labutti K."/>
            <person name="Salamov A."/>
            <person name="Andreopoulos B."/>
            <person name="Baker S."/>
            <person name="Barry K."/>
            <person name="Bills G."/>
            <person name="Bluhm B."/>
            <person name="Cannon C."/>
            <person name="Castanera R."/>
            <person name="Culley D."/>
            <person name="Daum C."/>
            <person name="Ezra D."/>
            <person name="Gonzalez J."/>
            <person name="Henrissat B."/>
            <person name="Kuo A."/>
            <person name="Liang C."/>
            <person name="Lipzen A."/>
            <person name="Lutzoni F."/>
            <person name="Magnuson J."/>
            <person name="Mondo S."/>
            <person name="Nolan M."/>
            <person name="Ohm R."/>
            <person name="Pangilinan J."/>
            <person name="Park H.-J."/>
            <person name="Ramirez L."/>
            <person name="Alfaro M."/>
            <person name="Sun H."/>
            <person name="Tritt A."/>
            <person name="Yoshinaga Y."/>
            <person name="Zwiers L.-H."/>
            <person name="Turgeon B."/>
            <person name="Goodwin S."/>
            <person name="Spatafora J."/>
            <person name="Crous P."/>
            <person name="Grigoriev I."/>
        </authorList>
    </citation>
    <scope>NUCLEOTIDE SEQUENCE</scope>
    <source>
        <strain evidence="9">CBS 115976</strain>
    </source>
</reference>
<dbReference type="GO" id="GO:0005524">
    <property type="term" value="F:ATP binding"/>
    <property type="evidence" value="ECO:0007669"/>
    <property type="project" value="UniProtKB-KW"/>
</dbReference>
<comment type="catalytic activity">
    <reaction evidence="6 7">
        <text>L-glutamyl-tRNA(Gln) + L-glutamine + ATP + H2O = L-glutaminyl-tRNA(Gln) + L-glutamate + ADP + phosphate + H(+)</text>
        <dbReference type="Rhea" id="RHEA:17521"/>
        <dbReference type="Rhea" id="RHEA-COMP:9681"/>
        <dbReference type="Rhea" id="RHEA-COMP:9684"/>
        <dbReference type="ChEBI" id="CHEBI:15377"/>
        <dbReference type="ChEBI" id="CHEBI:15378"/>
        <dbReference type="ChEBI" id="CHEBI:29985"/>
        <dbReference type="ChEBI" id="CHEBI:30616"/>
        <dbReference type="ChEBI" id="CHEBI:43474"/>
        <dbReference type="ChEBI" id="CHEBI:58359"/>
        <dbReference type="ChEBI" id="CHEBI:78520"/>
        <dbReference type="ChEBI" id="CHEBI:78521"/>
        <dbReference type="ChEBI" id="CHEBI:456216"/>
    </reaction>
</comment>
<comment type="similarity">
    <text evidence="1 7">Belongs to the GatB/GatE family. GatB subfamily.</text>
</comment>